<gene>
    <name evidence="1" type="ORF">YBN1229_v1_2159</name>
</gene>
<dbReference type="AlphaFoldDB" id="A0A0D6JFN4"/>
<protein>
    <submittedName>
        <fullName evidence="1">Uncharacterized protein</fullName>
    </submittedName>
</protein>
<sequence>MIEKVADVEKEEVRAVLHGSHVMRVSEMIAGTIAVANDRCYDNHCRILASMGLRNLP</sequence>
<dbReference type="KEGG" id="fiy:BN1229_v1_2159"/>
<accession>A0A0D6JFN4</accession>
<keyword evidence="2" id="KW-1185">Reference proteome</keyword>
<dbReference type="Proteomes" id="UP000033187">
    <property type="component" value="Chromosome 1"/>
</dbReference>
<dbReference type="KEGG" id="fil:BN1229_v1_2159"/>
<evidence type="ECO:0000313" key="1">
    <source>
        <dbReference type="EMBL" id="CPR19422.1"/>
    </source>
</evidence>
<reference evidence="2" key="1">
    <citation type="submission" date="2015-02" db="EMBL/GenBank/DDBJ databases">
        <authorList>
            <person name="Chooi Y.-H."/>
        </authorList>
    </citation>
    <scope>NUCLEOTIDE SEQUENCE [LARGE SCALE GENOMIC DNA]</scope>
    <source>
        <strain evidence="2">strain Y</strain>
    </source>
</reference>
<proteinExistence type="predicted"/>
<name>A0A0D6JFN4_9HYPH</name>
<evidence type="ECO:0000313" key="2">
    <source>
        <dbReference type="Proteomes" id="UP000033187"/>
    </source>
</evidence>
<dbReference type="EMBL" id="LN829119">
    <property type="protein sequence ID" value="CPR19422.1"/>
    <property type="molecule type" value="Genomic_DNA"/>
</dbReference>
<organism evidence="1 2">
    <name type="scientific">Candidatus Filomicrobium marinum</name>
    <dbReference type="NCBI Taxonomy" id="1608628"/>
    <lineage>
        <taxon>Bacteria</taxon>
        <taxon>Pseudomonadati</taxon>
        <taxon>Pseudomonadota</taxon>
        <taxon>Alphaproteobacteria</taxon>
        <taxon>Hyphomicrobiales</taxon>
        <taxon>Hyphomicrobiaceae</taxon>
        <taxon>Filomicrobium</taxon>
    </lineage>
</organism>